<dbReference type="Proteomes" id="UP000290287">
    <property type="component" value="Unassembled WGS sequence"/>
</dbReference>
<evidence type="ECO:0000256" key="1">
    <source>
        <dbReference type="SAM" id="Phobius"/>
    </source>
</evidence>
<protein>
    <submittedName>
        <fullName evidence="2">Uncharacterized protein</fullName>
    </submittedName>
</protein>
<proteinExistence type="predicted"/>
<name>A0A4Q0YRR3_9GAMM</name>
<sequence length="232" mass="25268">MPSGNVETSIPVSNETSESFQVTSVTALGNASITANACENTTTGINEQCKVTLALNALSGENQETLSIQTTHPQAQSFTVTANYEGLTLTANELEDQIDIEDIRVFSNQDAWQTDGELLFPTTVNSKQKSVLMVSDIDARQFHFDVSIDSDSPDSILNIYLDGELRDSVKDTDNAYRRFEFSGADTVALEYIAPNGNVAQTSVKVRDFAAGSFAWFLLALASFALVTRNRSE</sequence>
<accession>A0A4Q0YRR3</accession>
<dbReference type="EMBL" id="PEIB01000032">
    <property type="protein sequence ID" value="RXJ71799.1"/>
    <property type="molecule type" value="Genomic_DNA"/>
</dbReference>
<reference evidence="2 3" key="1">
    <citation type="submission" date="2017-10" db="EMBL/GenBank/DDBJ databases">
        <title>Nyctiphanis sp. nov., isolated from the stomach of the euphausiid Nyctiphanes simplex (Hansen, 1911) in the Gulf of California.</title>
        <authorList>
            <person name="Gomez-Gil B."/>
            <person name="Aguilar-Mendez M."/>
            <person name="Lopez-Cortes A."/>
            <person name="Gomez-Gutierrez J."/>
            <person name="Roque A."/>
            <person name="Lang E."/>
            <person name="Gonzalez-Castillo A."/>
        </authorList>
    </citation>
    <scope>NUCLEOTIDE SEQUENCE [LARGE SCALE GENOMIC DNA]</scope>
    <source>
        <strain evidence="2 3">CAIM 600</strain>
    </source>
</reference>
<organism evidence="2 3">
    <name type="scientific">Veronia nyctiphanis</name>
    <dbReference type="NCBI Taxonomy" id="1278244"/>
    <lineage>
        <taxon>Bacteria</taxon>
        <taxon>Pseudomonadati</taxon>
        <taxon>Pseudomonadota</taxon>
        <taxon>Gammaproteobacteria</taxon>
        <taxon>Vibrionales</taxon>
        <taxon>Vibrionaceae</taxon>
        <taxon>Veronia</taxon>
    </lineage>
</organism>
<keyword evidence="1" id="KW-0472">Membrane</keyword>
<gene>
    <name evidence="2" type="ORF">CS022_19740</name>
</gene>
<keyword evidence="1" id="KW-1133">Transmembrane helix</keyword>
<dbReference type="AlphaFoldDB" id="A0A4Q0YRR3"/>
<comment type="caution">
    <text evidence="2">The sequence shown here is derived from an EMBL/GenBank/DDBJ whole genome shotgun (WGS) entry which is preliminary data.</text>
</comment>
<feature type="transmembrane region" description="Helical" evidence="1">
    <location>
        <begin position="208"/>
        <end position="226"/>
    </location>
</feature>
<keyword evidence="1" id="KW-0812">Transmembrane</keyword>
<keyword evidence="3" id="KW-1185">Reference proteome</keyword>
<evidence type="ECO:0000313" key="3">
    <source>
        <dbReference type="Proteomes" id="UP000290287"/>
    </source>
</evidence>
<evidence type="ECO:0000313" key="2">
    <source>
        <dbReference type="EMBL" id="RXJ71799.1"/>
    </source>
</evidence>